<dbReference type="RefSeq" id="WP_173082127.1">
    <property type="nucleotide sequence ID" value="NZ_BAABJB010000070.1"/>
</dbReference>
<dbReference type="EMBL" id="BLPG01000001">
    <property type="protein sequence ID" value="GFJ94844.1"/>
    <property type="molecule type" value="Genomic_DNA"/>
</dbReference>
<keyword evidence="3" id="KW-1185">Reference proteome</keyword>
<organism evidence="2 3">
    <name type="scientific">Phytohabitans rumicis</name>
    <dbReference type="NCBI Taxonomy" id="1076125"/>
    <lineage>
        <taxon>Bacteria</taxon>
        <taxon>Bacillati</taxon>
        <taxon>Actinomycetota</taxon>
        <taxon>Actinomycetes</taxon>
        <taxon>Micromonosporales</taxon>
        <taxon>Micromonosporaceae</taxon>
    </lineage>
</organism>
<reference evidence="2 3" key="2">
    <citation type="submission" date="2020-03" db="EMBL/GenBank/DDBJ databases">
        <authorList>
            <person name="Ichikawa N."/>
            <person name="Kimura A."/>
            <person name="Kitahashi Y."/>
            <person name="Uohara A."/>
        </authorList>
    </citation>
    <scope>NUCLEOTIDE SEQUENCE [LARGE SCALE GENOMIC DNA]</scope>
    <source>
        <strain evidence="2 3">NBRC 108638</strain>
    </source>
</reference>
<dbReference type="AlphaFoldDB" id="A0A6V8LEY6"/>
<sequence length="72" mass="7699">MNALRAFGRFWYDFIVGDDWKIAVAVVTALALTGALWAAGLLSVSAVPVAGAVLLFALFALSMVVDVRRSTR</sequence>
<comment type="caution">
    <text evidence="2">The sequence shown here is derived from an EMBL/GenBank/DDBJ whole genome shotgun (WGS) entry which is preliminary data.</text>
</comment>
<gene>
    <name evidence="2" type="ORF">Prum_084860</name>
</gene>
<keyword evidence="1" id="KW-0812">Transmembrane</keyword>
<proteinExistence type="predicted"/>
<dbReference type="Proteomes" id="UP000482960">
    <property type="component" value="Unassembled WGS sequence"/>
</dbReference>
<feature type="transmembrane region" description="Helical" evidence="1">
    <location>
        <begin position="20"/>
        <end position="40"/>
    </location>
</feature>
<evidence type="ECO:0000313" key="3">
    <source>
        <dbReference type="Proteomes" id="UP000482960"/>
    </source>
</evidence>
<keyword evidence="1" id="KW-1133">Transmembrane helix</keyword>
<accession>A0A6V8LEY6</accession>
<evidence type="ECO:0000313" key="2">
    <source>
        <dbReference type="EMBL" id="GFJ94844.1"/>
    </source>
</evidence>
<protein>
    <recommendedName>
        <fullName evidence="4">Integral membrane protein</fullName>
    </recommendedName>
</protein>
<keyword evidence="1" id="KW-0472">Membrane</keyword>
<evidence type="ECO:0000256" key="1">
    <source>
        <dbReference type="SAM" id="Phobius"/>
    </source>
</evidence>
<feature type="transmembrane region" description="Helical" evidence="1">
    <location>
        <begin position="46"/>
        <end position="65"/>
    </location>
</feature>
<name>A0A6V8LEY6_9ACTN</name>
<reference evidence="2 3" key="1">
    <citation type="submission" date="2020-03" db="EMBL/GenBank/DDBJ databases">
        <title>Whole genome shotgun sequence of Phytohabitans rumicis NBRC 108638.</title>
        <authorList>
            <person name="Komaki H."/>
            <person name="Tamura T."/>
        </authorList>
    </citation>
    <scope>NUCLEOTIDE SEQUENCE [LARGE SCALE GENOMIC DNA]</scope>
    <source>
        <strain evidence="2 3">NBRC 108638</strain>
    </source>
</reference>
<evidence type="ECO:0008006" key="4">
    <source>
        <dbReference type="Google" id="ProtNLM"/>
    </source>
</evidence>